<evidence type="ECO:0000256" key="3">
    <source>
        <dbReference type="ARBA" id="ARBA00022448"/>
    </source>
</evidence>
<evidence type="ECO:0000256" key="7">
    <source>
        <dbReference type="RuleBase" id="RU003346"/>
    </source>
</evidence>
<dbReference type="InterPro" id="IPR005829">
    <property type="entry name" value="Sugar_transporter_CS"/>
</dbReference>
<keyword evidence="5 9" id="KW-1133">Transmembrane helix</keyword>
<feature type="region of interest" description="Disordered" evidence="8">
    <location>
        <begin position="516"/>
        <end position="540"/>
    </location>
</feature>
<evidence type="ECO:0000256" key="4">
    <source>
        <dbReference type="ARBA" id="ARBA00022692"/>
    </source>
</evidence>
<reference evidence="11 12" key="1">
    <citation type="submission" date="2024-07" db="EMBL/GenBank/DDBJ databases">
        <title>Draft sequence of the Neodothiora populina.</title>
        <authorList>
            <person name="Drown D.D."/>
            <person name="Schuette U.S."/>
            <person name="Buechlein A.B."/>
            <person name="Rusch D.R."/>
            <person name="Winton L.W."/>
            <person name="Adams G.A."/>
        </authorList>
    </citation>
    <scope>NUCLEOTIDE SEQUENCE [LARGE SCALE GENOMIC DNA]</scope>
    <source>
        <strain evidence="11 12">CPC 39397</strain>
    </source>
</reference>
<feature type="transmembrane region" description="Helical" evidence="9">
    <location>
        <begin position="341"/>
        <end position="361"/>
    </location>
</feature>
<feature type="transmembrane region" description="Helical" evidence="9">
    <location>
        <begin position="12"/>
        <end position="32"/>
    </location>
</feature>
<evidence type="ECO:0000256" key="5">
    <source>
        <dbReference type="ARBA" id="ARBA00022989"/>
    </source>
</evidence>
<sequence>MGFKDTDLYREMTPALGMVCIYASLAGAGFGFDNLYWGGFLGMPRFLEDFGRWDDTLQAYAIPTPWQSAGTGAPLAGVAFGCLLSGFVGNKLGRIKTFFLAGGIAIVGILVQVTSFKNFWQLMAGRIINALSMGVICNVVPTYQGEIAPARIRGAMVNFYQFWQLVGALMATTANWGFQYRDDQWSYRTTLILQFIIPIVLISAGLVLPESPRWLVEKGRVEQARKVLTLLRGKKAAPAIIEEELELLIKADAEQREFHAATSWLDCFRGSNLRRTMIGAGVQSLQQAQGSSFISNYAITFMQAIGIKQNHMEMNVLFSFVNTMGSTLAFYFVDKFGRRKCLFGGAIVLGSCMYTVAGVVVGAPGNTAAMKGVLAALFVWNFFQSFAWSSCVWITTAEVSTLQLREKTMTVSTFTGFTVSVIVSFVAPYIQDAGYGNLQGKIGFLWGSFSVMSALWVYFFLPELKGRSLEELDELFEKRVGVFAFGKYEATGYGARLTKVEDLIAHGEVMEGVDVGTDADTSGRSSEGEKGAAGVKALET</sequence>
<evidence type="ECO:0000313" key="11">
    <source>
        <dbReference type="EMBL" id="KAL1304369.1"/>
    </source>
</evidence>
<feature type="domain" description="Major facilitator superfamily (MFS) profile" evidence="10">
    <location>
        <begin position="19"/>
        <end position="465"/>
    </location>
</feature>
<proteinExistence type="inferred from homology"/>
<dbReference type="PANTHER" id="PTHR48022:SF2">
    <property type="entry name" value="PLASTIDIC GLUCOSE TRANSPORTER 4"/>
    <property type="match status" value="1"/>
</dbReference>
<dbReference type="InterPro" id="IPR005828">
    <property type="entry name" value="MFS_sugar_transport-like"/>
</dbReference>
<keyword evidence="4 9" id="KW-0812">Transmembrane</keyword>
<keyword evidence="12" id="KW-1185">Reference proteome</keyword>
<gene>
    <name evidence="11" type="ORF">AAFC00_003372</name>
</gene>
<dbReference type="Pfam" id="PF00083">
    <property type="entry name" value="Sugar_tr"/>
    <property type="match status" value="1"/>
</dbReference>
<keyword evidence="3 7" id="KW-0813">Transport</keyword>
<comment type="subcellular location">
    <subcellularLocation>
        <location evidence="1">Membrane</location>
        <topology evidence="1">Multi-pass membrane protein</topology>
    </subcellularLocation>
</comment>
<evidence type="ECO:0000256" key="9">
    <source>
        <dbReference type="SAM" id="Phobius"/>
    </source>
</evidence>
<feature type="transmembrane region" description="Helical" evidence="9">
    <location>
        <begin position="408"/>
        <end position="430"/>
    </location>
</feature>
<feature type="transmembrane region" description="Helical" evidence="9">
    <location>
        <begin position="373"/>
        <end position="396"/>
    </location>
</feature>
<evidence type="ECO:0000256" key="1">
    <source>
        <dbReference type="ARBA" id="ARBA00004141"/>
    </source>
</evidence>
<dbReference type="InterPro" id="IPR036259">
    <property type="entry name" value="MFS_trans_sf"/>
</dbReference>
<dbReference type="InterPro" id="IPR050360">
    <property type="entry name" value="MFS_Sugar_Transporters"/>
</dbReference>
<dbReference type="PROSITE" id="PS50850">
    <property type="entry name" value="MFS"/>
    <property type="match status" value="1"/>
</dbReference>
<organism evidence="11 12">
    <name type="scientific">Neodothiora populina</name>
    <dbReference type="NCBI Taxonomy" id="2781224"/>
    <lineage>
        <taxon>Eukaryota</taxon>
        <taxon>Fungi</taxon>
        <taxon>Dikarya</taxon>
        <taxon>Ascomycota</taxon>
        <taxon>Pezizomycotina</taxon>
        <taxon>Dothideomycetes</taxon>
        <taxon>Dothideomycetidae</taxon>
        <taxon>Dothideales</taxon>
        <taxon>Dothioraceae</taxon>
        <taxon>Neodothiora</taxon>
    </lineage>
</organism>
<dbReference type="Proteomes" id="UP001562354">
    <property type="component" value="Unassembled WGS sequence"/>
</dbReference>
<dbReference type="PANTHER" id="PTHR48022">
    <property type="entry name" value="PLASTIDIC GLUCOSE TRANSPORTER 4"/>
    <property type="match status" value="1"/>
</dbReference>
<dbReference type="InterPro" id="IPR020846">
    <property type="entry name" value="MFS_dom"/>
</dbReference>
<dbReference type="RefSeq" id="XP_069200644.1">
    <property type="nucleotide sequence ID" value="XM_069342833.1"/>
</dbReference>
<feature type="transmembrane region" description="Helical" evidence="9">
    <location>
        <begin position="190"/>
        <end position="208"/>
    </location>
</feature>
<protein>
    <recommendedName>
        <fullName evidence="10">Major facilitator superfamily (MFS) profile domain-containing protein</fullName>
    </recommendedName>
</protein>
<accession>A0ABR3PED6</accession>
<dbReference type="NCBIfam" id="TIGR00879">
    <property type="entry name" value="SP"/>
    <property type="match status" value="1"/>
</dbReference>
<evidence type="ECO:0000256" key="2">
    <source>
        <dbReference type="ARBA" id="ARBA00010992"/>
    </source>
</evidence>
<comment type="caution">
    <text evidence="11">The sequence shown here is derived from an EMBL/GenBank/DDBJ whole genome shotgun (WGS) entry which is preliminary data.</text>
</comment>
<dbReference type="InterPro" id="IPR003663">
    <property type="entry name" value="Sugar/inositol_transpt"/>
</dbReference>
<dbReference type="Gene3D" id="1.20.1250.20">
    <property type="entry name" value="MFS general substrate transporter like domains"/>
    <property type="match status" value="1"/>
</dbReference>
<dbReference type="GeneID" id="95977073"/>
<evidence type="ECO:0000313" key="12">
    <source>
        <dbReference type="Proteomes" id="UP001562354"/>
    </source>
</evidence>
<feature type="transmembrane region" description="Helical" evidence="9">
    <location>
        <begin position="442"/>
        <end position="461"/>
    </location>
</feature>
<evidence type="ECO:0000256" key="8">
    <source>
        <dbReference type="SAM" id="MobiDB-lite"/>
    </source>
</evidence>
<feature type="transmembrane region" description="Helical" evidence="9">
    <location>
        <begin position="97"/>
        <end position="116"/>
    </location>
</feature>
<feature type="transmembrane region" description="Helical" evidence="9">
    <location>
        <begin position="72"/>
        <end position="90"/>
    </location>
</feature>
<name>A0ABR3PED6_9PEZI</name>
<feature type="transmembrane region" description="Helical" evidence="9">
    <location>
        <begin position="159"/>
        <end position="178"/>
    </location>
</feature>
<evidence type="ECO:0000256" key="6">
    <source>
        <dbReference type="ARBA" id="ARBA00023136"/>
    </source>
</evidence>
<keyword evidence="6 9" id="KW-0472">Membrane</keyword>
<comment type="similarity">
    <text evidence="2 7">Belongs to the major facilitator superfamily. Sugar transporter (TC 2.A.1.1) family.</text>
</comment>
<dbReference type="PROSITE" id="PS00216">
    <property type="entry name" value="SUGAR_TRANSPORT_1"/>
    <property type="match status" value="1"/>
</dbReference>
<dbReference type="EMBL" id="JBFMKM010000008">
    <property type="protein sequence ID" value="KAL1304369.1"/>
    <property type="molecule type" value="Genomic_DNA"/>
</dbReference>
<dbReference type="SUPFAM" id="SSF103473">
    <property type="entry name" value="MFS general substrate transporter"/>
    <property type="match status" value="1"/>
</dbReference>
<evidence type="ECO:0000259" key="10">
    <source>
        <dbReference type="PROSITE" id="PS50850"/>
    </source>
</evidence>